<comment type="caution">
    <text evidence="2">The sequence shown here is derived from an EMBL/GenBank/DDBJ whole genome shotgun (WGS) entry which is preliminary data.</text>
</comment>
<organism evidence="2">
    <name type="scientific">Tanacetum cinerariifolium</name>
    <name type="common">Dalmatian daisy</name>
    <name type="synonym">Chrysanthemum cinerariifolium</name>
    <dbReference type="NCBI Taxonomy" id="118510"/>
    <lineage>
        <taxon>Eukaryota</taxon>
        <taxon>Viridiplantae</taxon>
        <taxon>Streptophyta</taxon>
        <taxon>Embryophyta</taxon>
        <taxon>Tracheophyta</taxon>
        <taxon>Spermatophyta</taxon>
        <taxon>Magnoliopsida</taxon>
        <taxon>eudicotyledons</taxon>
        <taxon>Gunneridae</taxon>
        <taxon>Pentapetalae</taxon>
        <taxon>asterids</taxon>
        <taxon>campanulids</taxon>
        <taxon>Asterales</taxon>
        <taxon>Asteraceae</taxon>
        <taxon>Asteroideae</taxon>
        <taxon>Anthemideae</taxon>
        <taxon>Anthemidinae</taxon>
        <taxon>Tanacetum</taxon>
    </lineage>
</organism>
<sequence length="275" mass="30925">MSTNEQTPLSQPTSAVQNTLGNEQIPQDFGRPTFDAALQEYCDKNYHQKVQQEKLKAVKARINFKEVSQHSELGTQSRRRDLKKRLGSGHVCSMTESPEPRRSKTRGRVCPHTRTTQGVGHTTVATETLKAATRVLAQGKQILLLKIVITKEHPRKGWKRCQKVKIAHEDNGSQNKRHKSQALRMICPNHGVRNTSFKPGDLVYQNNEASHAEDGGNLGPKWEGPYEVTEALGKGAYNLRDRNGITLPRTLNVCNLKKCYVHEMYAPLPRKISNG</sequence>
<dbReference type="GO" id="GO:0003964">
    <property type="term" value="F:RNA-directed DNA polymerase activity"/>
    <property type="evidence" value="ECO:0007669"/>
    <property type="project" value="UniProtKB-KW"/>
</dbReference>
<name>A0A699HVJ4_TANCI</name>
<dbReference type="EMBL" id="BKCJ010213665">
    <property type="protein sequence ID" value="GEY82924.1"/>
    <property type="molecule type" value="Genomic_DNA"/>
</dbReference>
<dbReference type="AlphaFoldDB" id="A0A699HVJ4"/>
<accession>A0A699HVJ4</accession>
<keyword evidence="2" id="KW-0548">Nucleotidyltransferase</keyword>
<protein>
    <submittedName>
        <fullName evidence="2">Reverse transcriptase domain-containing protein</fullName>
    </submittedName>
</protein>
<keyword evidence="2" id="KW-0695">RNA-directed DNA polymerase</keyword>
<gene>
    <name evidence="2" type="ORF">Tci_454898</name>
</gene>
<keyword evidence="2" id="KW-0808">Transferase</keyword>
<evidence type="ECO:0000313" key="2">
    <source>
        <dbReference type="EMBL" id="GEY82924.1"/>
    </source>
</evidence>
<proteinExistence type="predicted"/>
<feature type="region of interest" description="Disordered" evidence="1">
    <location>
        <begin position="68"/>
        <end position="118"/>
    </location>
</feature>
<evidence type="ECO:0000256" key="1">
    <source>
        <dbReference type="SAM" id="MobiDB-lite"/>
    </source>
</evidence>
<reference evidence="2" key="1">
    <citation type="journal article" date="2019" name="Sci. Rep.">
        <title>Draft genome of Tanacetum cinerariifolium, the natural source of mosquito coil.</title>
        <authorList>
            <person name="Yamashiro T."/>
            <person name="Shiraishi A."/>
            <person name="Satake H."/>
            <person name="Nakayama K."/>
        </authorList>
    </citation>
    <scope>NUCLEOTIDE SEQUENCE</scope>
</reference>